<dbReference type="Proteomes" id="UP000678228">
    <property type="component" value="Unassembled WGS sequence"/>
</dbReference>
<reference evidence="2" key="1">
    <citation type="submission" date="2021-03" db="EMBL/GenBank/DDBJ databases">
        <title>Bacillus suaedae sp. nov., isolated from Suaeda aralocaspica.</title>
        <authorList>
            <person name="Lei R.F.R."/>
        </authorList>
    </citation>
    <scope>NUCLEOTIDE SEQUENCE</scope>
    <source>
        <strain evidence="2">YZJH907-2</strain>
    </source>
</reference>
<dbReference type="AlphaFoldDB" id="A0A941AT88"/>
<evidence type="ECO:0000313" key="3">
    <source>
        <dbReference type="Proteomes" id="UP000678228"/>
    </source>
</evidence>
<organism evidence="2 3">
    <name type="scientific">Halalkalibacter suaedae</name>
    <dbReference type="NCBI Taxonomy" id="2822140"/>
    <lineage>
        <taxon>Bacteria</taxon>
        <taxon>Bacillati</taxon>
        <taxon>Bacillota</taxon>
        <taxon>Bacilli</taxon>
        <taxon>Bacillales</taxon>
        <taxon>Bacillaceae</taxon>
        <taxon>Halalkalibacter</taxon>
    </lineage>
</organism>
<dbReference type="EMBL" id="JAGKSQ010000003">
    <property type="protein sequence ID" value="MBP3951164.1"/>
    <property type="molecule type" value="Genomic_DNA"/>
</dbReference>
<name>A0A941AT88_9BACI</name>
<protein>
    <submittedName>
        <fullName evidence="2">ImmA/IrrE family metallo-endopeptidase</fullName>
    </submittedName>
</protein>
<feature type="domain" description="IrrE N-terminal-like" evidence="1">
    <location>
        <begin position="50"/>
        <end position="143"/>
    </location>
</feature>
<accession>A0A941AT88</accession>
<keyword evidence="3" id="KW-1185">Reference proteome</keyword>
<gene>
    <name evidence="2" type="ORF">J7W16_08445</name>
</gene>
<comment type="caution">
    <text evidence="2">The sequence shown here is derived from an EMBL/GenBank/DDBJ whole genome shotgun (WGS) entry which is preliminary data.</text>
</comment>
<evidence type="ECO:0000313" key="2">
    <source>
        <dbReference type="EMBL" id="MBP3951164.1"/>
    </source>
</evidence>
<sequence length="204" mass="24958">MRFMPLREEKIQKLYKENDINFISDLSIENLALLFNIQVEYYDLRSRCIYDEDMALIYLDQNQPYEHIRYDFFHEMAHFFEHCNDQRQANKEFVRLQERQASSFALYASMPRYLFEPYMNSVHSLQELIDAFQLPEVHIRERIRIIRQQNTTRDHYKKLKQREEILINRTLQKGKVYESTITVLDQLKKQVGEERMSYDVTRLL</sequence>
<evidence type="ECO:0000259" key="1">
    <source>
        <dbReference type="Pfam" id="PF06114"/>
    </source>
</evidence>
<dbReference type="InterPro" id="IPR010359">
    <property type="entry name" value="IrrE_HExxH"/>
</dbReference>
<dbReference type="Gene3D" id="1.10.10.2910">
    <property type="match status" value="1"/>
</dbReference>
<proteinExistence type="predicted"/>
<dbReference type="Pfam" id="PF06114">
    <property type="entry name" value="Peptidase_M78"/>
    <property type="match status" value="1"/>
</dbReference>